<keyword evidence="6 9" id="KW-0378">Hydrolase</keyword>
<evidence type="ECO:0000256" key="7">
    <source>
        <dbReference type="ARBA" id="ARBA00022989"/>
    </source>
</evidence>
<feature type="transmembrane region" description="Helical" evidence="9">
    <location>
        <begin position="85"/>
        <end position="103"/>
    </location>
</feature>
<accession>A0A4Z0YGM7</accession>
<evidence type="ECO:0000256" key="3">
    <source>
        <dbReference type="ARBA" id="ARBA00022670"/>
    </source>
</evidence>
<feature type="transmembrane region" description="Helical" evidence="9">
    <location>
        <begin position="123"/>
        <end position="148"/>
    </location>
</feature>
<dbReference type="PANTHER" id="PTHR33695:SF1">
    <property type="entry name" value="LIPOPROTEIN SIGNAL PEPTIDASE"/>
    <property type="match status" value="1"/>
</dbReference>
<dbReference type="PANTHER" id="PTHR33695">
    <property type="entry name" value="LIPOPROTEIN SIGNAL PEPTIDASE"/>
    <property type="match status" value="1"/>
</dbReference>
<comment type="function">
    <text evidence="9 10">This protein specifically catalyzes the removal of signal peptides from prolipoproteins.</text>
</comment>
<evidence type="ECO:0000256" key="1">
    <source>
        <dbReference type="ARBA" id="ARBA00006139"/>
    </source>
</evidence>
<evidence type="ECO:0000256" key="8">
    <source>
        <dbReference type="ARBA" id="ARBA00023136"/>
    </source>
</evidence>
<dbReference type="GO" id="GO:0004190">
    <property type="term" value="F:aspartic-type endopeptidase activity"/>
    <property type="evidence" value="ECO:0007669"/>
    <property type="project" value="UniProtKB-UniRule"/>
</dbReference>
<sequence length="159" mass="17704">MAIIALLLSAAAVVVDQIIKLLVTANLKPSSGFTVINGIFNIFYIKNKGAAFGILQNQRWFFITVTLAISILLIISLFKYQNHTVFSYIAVILIVGGGLGNLIDRIVYGYVIDYLSFSFFPPIFNFADCCVTVGTVFLIIHILFFSNLDSNAERVIRRK</sequence>
<keyword evidence="2 9" id="KW-1003">Cell membrane</keyword>
<dbReference type="PROSITE" id="PS00855">
    <property type="entry name" value="SPASE_II"/>
    <property type="match status" value="1"/>
</dbReference>
<dbReference type="EC" id="3.4.23.36" evidence="9"/>
<proteinExistence type="inferred from homology"/>
<feature type="active site" evidence="9">
    <location>
        <position position="128"/>
    </location>
</feature>
<dbReference type="EMBL" id="SRMQ01000001">
    <property type="protein sequence ID" value="TGJ78070.1"/>
    <property type="molecule type" value="Genomic_DNA"/>
</dbReference>
<dbReference type="HAMAP" id="MF_00161">
    <property type="entry name" value="LspA"/>
    <property type="match status" value="1"/>
</dbReference>
<keyword evidence="7 9" id="KW-1133">Transmembrane helix</keyword>
<feature type="transmembrane region" description="Helical" evidence="9">
    <location>
        <begin position="60"/>
        <end position="78"/>
    </location>
</feature>
<dbReference type="NCBIfam" id="TIGR00077">
    <property type="entry name" value="lspA"/>
    <property type="match status" value="1"/>
</dbReference>
<evidence type="ECO:0000256" key="9">
    <source>
        <dbReference type="HAMAP-Rule" id="MF_00161"/>
    </source>
</evidence>
<organism evidence="12 13">
    <name type="scientific">Caproiciproducens galactitolivorans</name>
    <dbReference type="NCBI Taxonomy" id="642589"/>
    <lineage>
        <taxon>Bacteria</taxon>
        <taxon>Bacillati</taxon>
        <taxon>Bacillota</taxon>
        <taxon>Clostridia</taxon>
        <taxon>Eubacteriales</taxon>
        <taxon>Acutalibacteraceae</taxon>
        <taxon>Caproiciproducens</taxon>
    </lineage>
</organism>
<dbReference type="Pfam" id="PF01252">
    <property type="entry name" value="Peptidase_A8"/>
    <property type="match status" value="1"/>
</dbReference>
<evidence type="ECO:0000313" key="13">
    <source>
        <dbReference type="Proteomes" id="UP000297714"/>
    </source>
</evidence>
<evidence type="ECO:0000256" key="6">
    <source>
        <dbReference type="ARBA" id="ARBA00022801"/>
    </source>
</evidence>
<comment type="similarity">
    <text evidence="1 9 11">Belongs to the peptidase A8 family.</text>
</comment>
<reference evidence="12 13" key="1">
    <citation type="submission" date="2019-04" db="EMBL/GenBank/DDBJ databases">
        <authorList>
            <person name="Poehlein A."/>
            <person name="Bengelsdorf F.R."/>
            <person name="Duerre P."/>
            <person name="Daniel R."/>
        </authorList>
    </citation>
    <scope>NUCLEOTIDE SEQUENCE [LARGE SCALE GENOMIC DNA]</scope>
    <source>
        <strain evidence="12 13">BS-1</strain>
    </source>
</reference>
<protein>
    <recommendedName>
        <fullName evidence="9">Lipoprotein signal peptidase</fullName>
        <ecNumber evidence="9">3.4.23.36</ecNumber>
    </recommendedName>
    <alternativeName>
        <fullName evidence="9">Prolipoprotein signal peptidase</fullName>
    </alternativeName>
    <alternativeName>
        <fullName evidence="9">Signal peptidase II</fullName>
        <shortName evidence="9">SPase II</shortName>
    </alternativeName>
</protein>
<dbReference type="InterPro" id="IPR001872">
    <property type="entry name" value="Peptidase_A8"/>
</dbReference>
<evidence type="ECO:0000313" key="12">
    <source>
        <dbReference type="EMBL" id="TGJ78070.1"/>
    </source>
</evidence>
<feature type="active site" evidence="9">
    <location>
        <position position="113"/>
    </location>
</feature>
<dbReference type="Proteomes" id="UP000297714">
    <property type="component" value="Unassembled WGS sequence"/>
</dbReference>
<keyword evidence="4 9" id="KW-0812">Transmembrane</keyword>
<dbReference type="RefSeq" id="WP_167875135.1">
    <property type="nucleotide sequence ID" value="NZ_SRMQ01000001.1"/>
</dbReference>
<evidence type="ECO:0000256" key="4">
    <source>
        <dbReference type="ARBA" id="ARBA00022692"/>
    </source>
</evidence>
<keyword evidence="5 9" id="KW-0064">Aspartyl protease</keyword>
<evidence type="ECO:0000256" key="10">
    <source>
        <dbReference type="RuleBase" id="RU000594"/>
    </source>
</evidence>
<comment type="caution">
    <text evidence="9">Lacks conserved residue(s) required for the propagation of feature annotation.</text>
</comment>
<evidence type="ECO:0000256" key="2">
    <source>
        <dbReference type="ARBA" id="ARBA00022475"/>
    </source>
</evidence>
<comment type="pathway">
    <text evidence="9">Protein modification; lipoprotein biosynthesis (signal peptide cleavage).</text>
</comment>
<keyword evidence="13" id="KW-1185">Reference proteome</keyword>
<keyword evidence="8 9" id="KW-0472">Membrane</keyword>
<comment type="caution">
    <text evidence="12">The sequence shown here is derived from an EMBL/GenBank/DDBJ whole genome shotgun (WGS) entry which is preliminary data.</text>
</comment>
<dbReference type="GO" id="GO:0005886">
    <property type="term" value="C:plasma membrane"/>
    <property type="evidence" value="ECO:0007669"/>
    <property type="project" value="UniProtKB-SubCell"/>
</dbReference>
<dbReference type="GO" id="GO:0006508">
    <property type="term" value="P:proteolysis"/>
    <property type="evidence" value="ECO:0007669"/>
    <property type="project" value="UniProtKB-KW"/>
</dbReference>
<evidence type="ECO:0000256" key="11">
    <source>
        <dbReference type="RuleBase" id="RU004181"/>
    </source>
</evidence>
<evidence type="ECO:0000256" key="5">
    <source>
        <dbReference type="ARBA" id="ARBA00022750"/>
    </source>
</evidence>
<comment type="subcellular location">
    <subcellularLocation>
        <location evidence="9">Cell membrane</location>
        <topology evidence="9">Multi-pass membrane protein</topology>
    </subcellularLocation>
</comment>
<dbReference type="UniPathway" id="UPA00665"/>
<name>A0A4Z0YGM7_9FIRM</name>
<keyword evidence="12" id="KW-0449">Lipoprotein</keyword>
<comment type="catalytic activity">
    <reaction evidence="9 10">
        <text>Release of signal peptides from bacterial membrane prolipoproteins. Hydrolyzes -Xaa-Yaa-Zaa-|-(S,diacylglyceryl)Cys-, in which Xaa is hydrophobic (preferably Leu), and Yaa (Ala or Ser) and Zaa (Gly or Ala) have small, neutral side chains.</text>
        <dbReference type="EC" id="3.4.23.36"/>
    </reaction>
</comment>
<keyword evidence="3 9" id="KW-0645">Protease</keyword>
<dbReference type="PRINTS" id="PR00781">
    <property type="entry name" value="LIPOSIGPTASE"/>
</dbReference>
<gene>
    <name evidence="12" type="primary">lspA_1</name>
    <name evidence="9" type="synonym">lspA</name>
    <name evidence="12" type="ORF">CAGA_04820</name>
</gene>
<dbReference type="AlphaFoldDB" id="A0A4Z0YGM7"/>